<dbReference type="EMBL" id="QSEW01000029">
    <property type="protein sequence ID" value="RGZ96829.1"/>
    <property type="molecule type" value="Genomic_DNA"/>
</dbReference>
<reference evidence="2 3" key="1">
    <citation type="submission" date="2018-08" db="EMBL/GenBank/DDBJ databases">
        <title>A genome reference for cultivated species of the human gut microbiota.</title>
        <authorList>
            <person name="Zou Y."/>
            <person name="Xue W."/>
            <person name="Luo G."/>
        </authorList>
    </citation>
    <scope>NUCLEOTIDE SEQUENCE [LARGE SCALE GENOMIC DNA]</scope>
    <source>
        <strain evidence="2 3">AM46-16</strain>
    </source>
</reference>
<evidence type="ECO:0000259" key="1">
    <source>
        <dbReference type="Pfam" id="PF17836"/>
    </source>
</evidence>
<dbReference type="SUPFAM" id="SSF51161">
    <property type="entry name" value="Trimeric LpxA-like enzymes"/>
    <property type="match status" value="1"/>
</dbReference>
<dbReference type="PANTHER" id="PTHR43300:SF7">
    <property type="entry name" value="UDP-N-ACETYLBACILLOSAMINE N-ACETYLTRANSFERASE"/>
    <property type="match status" value="1"/>
</dbReference>
<dbReference type="InterPro" id="IPR011004">
    <property type="entry name" value="Trimer_LpxA-like_sf"/>
</dbReference>
<gene>
    <name evidence="2" type="ORF">DW957_15135</name>
</gene>
<dbReference type="Proteomes" id="UP000284962">
    <property type="component" value="Unassembled WGS sequence"/>
</dbReference>
<comment type="caution">
    <text evidence="2">The sequence shown here is derived from an EMBL/GenBank/DDBJ whole genome shotgun (WGS) entry which is preliminary data.</text>
</comment>
<dbReference type="Gene3D" id="2.160.10.10">
    <property type="entry name" value="Hexapeptide repeat proteins"/>
    <property type="match status" value="1"/>
</dbReference>
<accession>A0A413QDZ2</accession>
<feature type="domain" description="PglD N-terminal" evidence="1">
    <location>
        <begin position="6"/>
        <end position="75"/>
    </location>
</feature>
<evidence type="ECO:0000313" key="3">
    <source>
        <dbReference type="Proteomes" id="UP000284962"/>
    </source>
</evidence>
<name>A0A413QDZ2_9FIRM</name>
<proteinExistence type="predicted"/>
<protein>
    <submittedName>
        <fullName evidence="2">PglB</fullName>
    </submittedName>
</protein>
<organism evidence="2 3">
    <name type="scientific">Dorea formicigenerans</name>
    <dbReference type="NCBI Taxonomy" id="39486"/>
    <lineage>
        <taxon>Bacteria</taxon>
        <taxon>Bacillati</taxon>
        <taxon>Bacillota</taxon>
        <taxon>Clostridia</taxon>
        <taxon>Lachnospirales</taxon>
        <taxon>Lachnospiraceae</taxon>
        <taxon>Dorea</taxon>
    </lineage>
</organism>
<evidence type="ECO:0000313" key="2">
    <source>
        <dbReference type="EMBL" id="RGZ96829.1"/>
    </source>
</evidence>
<dbReference type="PANTHER" id="PTHR43300">
    <property type="entry name" value="ACETYLTRANSFERASE"/>
    <property type="match status" value="1"/>
</dbReference>
<dbReference type="InterPro" id="IPR041561">
    <property type="entry name" value="PglD_N"/>
</dbReference>
<dbReference type="AlphaFoldDB" id="A0A413QDZ2"/>
<dbReference type="Gene3D" id="3.40.50.20">
    <property type="match status" value="1"/>
</dbReference>
<dbReference type="Pfam" id="PF17836">
    <property type="entry name" value="PglD_N"/>
    <property type="match status" value="1"/>
</dbReference>
<sequence>MIMYRKLLIIGAGGHGQVVAEVAADCGYSDIAFIDDNNENAIGTISELGRLQKEYSDAFIGIGNNKLRRQLLEKIKNMGFNIPVLIHPSAYISRSCEIQKGVIIEPKAIVNAHSVIGEGSIISVGSIVDHNVTIGRCCHINAGSVLKAGAYITDYEKIEAGQVILGYESARVK</sequence>
<dbReference type="InterPro" id="IPR050179">
    <property type="entry name" value="Trans_hexapeptide_repeat"/>
</dbReference>